<dbReference type="EMBL" id="NMPR01000017">
    <property type="protein sequence ID" value="KAA8634930.1"/>
    <property type="molecule type" value="Genomic_DNA"/>
</dbReference>
<gene>
    <name evidence="2" type="ORF">SMACR_07585</name>
</gene>
<reference evidence="2 3" key="1">
    <citation type="submission" date="2017-07" db="EMBL/GenBank/DDBJ databases">
        <title>Genome sequence of the Sordaria macrospora wild type strain R19027.</title>
        <authorList>
            <person name="Nowrousian M."/>
            <person name="Teichert I."/>
            <person name="Kueck U."/>
        </authorList>
    </citation>
    <scope>NUCLEOTIDE SEQUENCE [LARGE SCALE GENOMIC DNA]</scope>
    <source>
        <strain evidence="2 3">R19027</strain>
        <tissue evidence="2">Mycelium</tissue>
    </source>
</reference>
<sequence>MAHLHDTADMAPPYTRHALLSILDKATDKAFKPPLPPAEHPWDTGGSIGSLPSLGTTPSVLAGGLGGRVVSIFNPVVPLSL</sequence>
<accession>A0A8S9A1B5</accession>
<dbReference type="AlphaFoldDB" id="A0A8S9A1B5"/>
<proteinExistence type="predicted"/>
<name>A0A8S9A1B5_SORMA</name>
<organism evidence="2 3">
    <name type="scientific">Sordaria macrospora</name>
    <dbReference type="NCBI Taxonomy" id="5147"/>
    <lineage>
        <taxon>Eukaryota</taxon>
        <taxon>Fungi</taxon>
        <taxon>Dikarya</taxon>
        <taxon>Ascomycota</taxon>
        <taxon>Pezizomycotina</taxon>
        <taxon>Sordariomycetes</taxon>
        <taxon>Sordariomycetidae</taxon>
        <taxon>Sordariales</taxon>
        <taxon>Sordariaceae</taxon>
        <taxon>Sordaria</taxon>
    </lineage>
</organism>
<evidence type="ECO:0000313" key="3">
    <source>
        <dbReference type="Proteomes" id="UP000433876"/>
    </source>
</evidence>
<feature type="region of interest" description="Disordered" evidence="1">
    <location>
        <begin position="30"/>
        <end position="53"/>
    </location>
</feature>
<dbReference type="VEuPathDB" id="FungiDB:SMAC_07585"/>
<evidence type="ECO:0000313" key="2">
    <source>
        <dbReference type="EMBL" id="KAA8634930.1"/>
    </source>
</evidence>
<protein>
    <submittedName>
        <fullName evidence="2">Uncharacterized protein</fullName>
    </submittedName>
</protein>
<dbReference type="Proteomes" id="UP000433876">
    <property type="component" value="Unassembled WGS sequence"/>
</dbReference>
<comment type="caution">
    <text evidence="2">The sequence shown here is derived from an EMBL/GenBank/DDBJ whole genome shotgun (WGS) entry which is preliminary data.</text>
</comment>
<evidence type="ECO:0000256" key="1">
    <source>
        <dbReference type="SAM" id="MobiDB-lite"/>
    </source>
</evidence>